<evidence type="ECO:0000256" key="8">
    <source>
        <dbReference type="ARBA" id="ARBA00038436"/>
    </source>
</evidence>
<dbReference type="EMBL" id="FWFR01000004">
    <property type="protein sequence ID" value="SLN75612.1"/>
    <property type="molecule type" value="Genomic_DNA"/>
</dbReference>
<protein>
    <recommendedName>
        <fullName evidence="9">TRAP transporter small permease protein</fullName>
    </recommendedName>
</protein>
<keyword evidence="2 9" id="KW-0813">Transport</keyword>
<organism evidence="11 12">
    <name type="scientific">Oceanibacterium hippocampi</name>
    <dbReference type="NCBI Taxonomy" id="745714"/>
    <lineage>
        <taxon>Bacteria</taxon>
        <taxon>Pseudomonadati</taxon>
        <taxon>Pseudomonadota</taxon>
        <taxon>Alphaproteobacteria</taxon>
        <taxon>Sneathiellales</taxon>
        <taxon>Sneathiellaceae</taxon>
        <taxon>Oceanibacterium</taxon>
    </lineage>
</organism>
<dbReference type="PANTHER" id="PTHR35011:SF2">
    <property type="entry name" value="2,3-DIKETO-L-GULONATE TRAP TRANSPORTER SMALL PERMEASE PROTEIN YIAM"/>
    <property type="match status" value="1"/>
</dbReference>
<feature type="transmembrane region" description="Helical" evidence="9">
    <location>
        <begin position="130"/>
        <end position="151"/>
    </location>
</feature>
<evidence type="ECO:0000256" key="6">
    <source>
        <dbReference type="ARBA" id="ARBA00022989"/>
    </source>
</evidence>
<comment type="subcellular location">
    <subcellularLocation>
        <location evidence="1 9">Cell inner membrane</location>
        <topology evidence="1 9">Multi-pass membrane protein</topology>
    </subcellularLocation>
</comment>
<dbReference type="InParanoid" id="A0A1Y5TX35"/>
<dbReference type="InterPro" id="IPR007387">
    <property type="entry name" value="TRAP_DctQ"/>
</dbReference>
<accession>A0A1Y5TX35</accession>
<comment type="similarity">
    <text evidence="8 9">Belongs to the TRAP transporter small permease family.</text>
</comment>
<proteinExistence type="inferred from homology"/>
<dbReference type="AlphaFoldDB" id="A0A1Y5TX35"/>
<evidence type="ECO:0000256" key="5">
    <source>
        <dbReference type="ARBA" id="ARBA00022692"/>
    </source>
</evidence>
<gene>
    <name evidence="11" type="ORF">OCH7691_03902</name>
</gene>
<dbReference type="GO" id="GO:0022857">
    <property type="term" value="F:transmembrane transporter activity"/>
    <property type="evidence" value="ECO:0007669"/>
    <property type="project" value="UniProtKB-UniRule"/>
</dbReference>
<dbReference type="InterPro" id="IPR055348">
    <property type="entry name" value="DctQ"/>
</dbReference>
<dbReference type="RefSeq" id="WP_085885245.1">
    <property type="nucleotide sequence ID" value="NZ_FWFR01000004.1"/>
</dbReference>
<comment type="function">
    <text evidence="9">Part of the tripartite ATP-independent periplasmic (TRAP) transport system.</text>
</comment>
<keyword evidence="3" id="KW-1003">Cell membrane</keyword>
<dbReference type="PANTHER" id="PTHR35011">
    <property type="entry name" value="2,3-DIKETO-L-GULONATE TRAP TRANSPORTER SMALL PERMEASE PROTEIN YIAM"/>
    <property type="match status" value="1"/>
</dbReference>
<dbReference type="Proteomes" id="UP000193200">
    <property type="component" value="Unassembled WGS sequence"/>
</dbReference>
<feature type="transmembrane region" description="Helical" evidence="9">
    <location>
        <begin position="12"/>
        <end position="35"/>
    </location>
</feature>
<feature type="transmembrane region" description="Helical" evidence="9">
    <location>
        <begin position="89"/>
        <end position="110"/>
    </location>
</feature>
<keyword evidence="12" id="KW-1185">Reference proteome</keyword>
<feature type="domain" description="Tripartite ATP-independent periplasmic transporters DctQ component" evidence="10">
    <location>
        <begin position="26"/>
        <end position="152"/>
    </location>
</feature>
<evidence type="ECO:0000313" key="12">
    <source>
        <dbReference type="Proteomes" id="UP000193200"/>
    </source>
</evidence>
<dbReference type="OrthoDB" id="5878939at2"/>
<keyword evidence="4 9" id="KW-0997">Cell inner membrane</keyword>
<dbReference type="GO" id="GO:0005886">
    <property type="term" value="C:plasma membrane"/>
    <property type="evidence" value="ECO:0007669"/>
    <property type="project" value="UniProtKB-SubCell"/>
</dbReference>
<evidence type="ECO:0000313" key="11">
    <source>
        <dbReference type="EMBL" id="SLN75612.1"/>
    </source>
</evidence>
<reference evidence="11 12" key="1">
    <citation type="submission" date="2017-03" db="EMBL/GenBank/DDBJ databases">
        <authorList>
            <person name="Afonso C.L."/>
            <person name="Miller P.J."/>
            <person name="Scott M.A."/>
            <person name="Spackman E."/>
            <person name="Goraichik I."/>
            <person name="Dimitrov K.M."/>
            <person name="Suarez D.L."/>
            <person name="Swayne D.E."/>
        </authorList>
    </citation>
    <scope>NUCLEOTIDE SEQUENCE [LARGE SCALE GENOMIC DNA]</scope>
    <source>
        <strain evidence="11 12">CECT 7691</strain>
    </source>
</reference>
<feature type="transmembrane region" description="Helical" evidence="9">
    <location>
        <begin position="50"/>
        <end position="68"/>
    </location>
</feature>
<evidence type="ECO:0000256" key="3">
    <source>
        <dbReference type="ARBA" id="ARBA00022475"/>
    </source>
</evidence>
<evidence type="ECO:0000256" key="9">
    <source>
        <dbReference type="RuleBase" id="RU369079"/>
    </source>
</evidence>
<comment type="subunit">
    <text evidence="9">The complex comprises the extracytoplasmic solute receptor protein and the two transmembrane proteins.</text>
</comment>
<evidence type="ECO:0000259" key="10">
    <source>
        <dbReference type="Pfam" id="PF04290"/>
    </source>
</evidence>
<evidence type="ECO:0000256" key="7">
    <source>
        <dbReference type="ARBA" id="ARBA00023136"/>
    </source>
</evidence>
<dbReference type="GO" id="GO:0015740">
    <property type="term" value="P:C4-dicarboxylate transport"/>
    <property type="evidence" value="ECO:0007669"/>
    <property type="project" value="TreeGrafter"/>
</dbReference>
<evidence type="ECO:0000256" key="2">
    <source>
        <dbReference type="ARBA" id="ARBA00022448"/>
    </source>
</evidence>
<dbReference type="Pfam" id="PF04290">
    <property type="entry name" value="DctQ"/>
    <property type="match status" value="1"/>
</dbReference>
<keyword evidence="5 9" id="KW-0812">Transmembrane</keyword>
<evidence type="ECO:0000256" key="4">
    <source>
        <dbReference type="ARBA" id="ARBA00022519"/>
    </source>
</evidence>
<keyword evidence="7 9" id="KW-0472">Membrane</keyword>
<keyword evidence="6 9" id="KW-1133">Transmembrane helix</keyword>
<name>A0A1Y5TX35_9PROT</name>
<sequence>MRLLRLFDWILTRGISTVCGLLLAVMVGFTVYTVVMRTVFLDPPFWGDTLTLFANVWLVMLAFAMAVRTETNIAIESVYGILPARFTRVLRLLWLVLFAAVGAIMAIFGYQAADRILGAFWELGNMPKSYPMMILPIAGLLIFLAASLTIAEHVGVLERRGQGDDPQKQN</sequence>
<evidence type="ECO:0000256" key="1">
    <source>
        <dbReference type="ARBA" id="ARBA00004429"/>
    </source>
</evidence>